<organism evidence="2">
    <name type="scientific">Hymenopteran chu-related virus OKIAV124</name>
    <dbReference type="NCBI Taxonomy" id="2792590"/>
    <lineage>
        <taxon>Viruses</taxon>
        <taxon>Riboviria</taxon>
        <taxon>Orthornavirae</taxon>
        <taxon>Negarnaviricota</taxon>
        <taxon>Haploviricotina</taxon>
        <taxon>Monjiviricetes</taxon>
        <taxon>Jingchuvirales</taxon>
        <taxon>Chuviridae</taxon>
    </lineage>
</organism>
<proteinExistence type="predicted"/>
<feature type="transmembrane region" description="Helical" evidence="1">
    <location>
        <begin position="798"/>
        <end position="819"/>
    </location>
</feature>
<reference evidence="2" key="1">
    <citation type="journal article" date="2019" name="PLoS Pathog.">
        <title>Re-assessing the diversity of negative strand RNA viruses in insects.</title>
        <authorList>
            <person name="Kafer S."/>
            <person name="Paraskevopoulou S."/>
            <person name="Zirkel F."/>
            <person name="Wieseke N."/>
            <person name="Donath A."/>
            <person name="Petersen M."/>
            <person name="Jones T.C."/>
            <person name="Liu S."/>
            <person name="Zhou X."/>
            <person name="Middendorf M."/>
            <person name="Junglen S."/>
            <person name="Misof B."/>
            <person name="Drosten C."/>
        </authorList>
    </citation>
    <scope>NUCLEOTIDE SEQUENCE</scope>
    <source>
        <strain evidence="2">OKIAV124</strain>
    </source>
</reference>
<name>A0A7T0M3E5_9VIRU</name>
<protein>
    <submittedName>
        <fullName evidence="2">Glycoprotein</fullName>
    </submittedName>
</protein>
<evidence type="ECO:0000313" key="2">
    <source>
        <dbReference type="EMBL" id="QPL15323.1"/>
    </source>
</evidence>
<keyword evidence="1" id="KW-0812">Transmembrane</keyword>
<accession>A0A7T0M3E5</accession>
<feature type="transmembrane region" description="Helical" evidence="1">
    <location>
        <begin position="877"/>
        <end position="897"/>
    </location>
</feature>
<keyword evidence="1" id="KW-1133">Transmembrane helix</keyword>
<evidence type="ECO:0000256" key="1">
    <source>
        <dbReference type="SAM" id="Phobius"/>
    </source>
</evidence>
<keyword evidence="1" id="KW-0472">Membrane</keyword>
<dbReference type="EMBL" id="MW288189">
    <property type="protein sequence ID" value="QPL15323.1"/>
    <property type="molecule type" value="Viral_cRNA"/>
</dbReference>
<sequence length="1064" mass="121303">MYSVMLLAVYIGILSINGFISCVEGSNLYDQSFIPLDPILKSDIGLLSVNIPPVYIKEKYWLHTIGIEMPCLDDAIKPNLMIITSEMNYSTTALLQMTKNIDFTKITPESQGRLVGPLNSFNQSYNIFLEILQKVRSKYIDISHKHVKLWGLLDRSRCNYKPYNDILEDTKISIEKQLIRNKRDDNNALDPTKHNVINIEGSGHTFIFHHGQSPILSQTPSNVVDNDAELLLGSNTDHLAKKVSESILKDGQMFAKYQDHLLKPEALLKSTCNVNPIKRIKYIRCVVEHSIDESLCSNKYLVCDPQNKRRKRGLFNFLGDVQNSLFGVATDDQLGKLHTIVDDVGNISKLNSQEIVVLRNNTISLSVNMMASMSNLSTNIYSELTSLTNKIQSWATNIEDNVKALDIHVQESAVISTLATATLTLHTYIHLLNDMSIHLNLFGKHYEHLMNIVNHKSFSLSMLPFAHLSDLWKTIDHSLDKHLTIIDNNDRLHTLESNIFQIYTTQTHMIVLIRLPVVLSPQSLTFWDPRTVPIMRQDLAYELSIRDDILIINNERDEWTTMTRIEYAICLSYEGRLCSQSLVWSTKQKMSCHPSLHTDKSSPSSKCLVRKTDVDPAEAPIIVSSDSRTWLISTLGNLGSAILTCTESNGLPTHKGSIEIPVIGLIQIPKHCSLNMGDRVIHSPYSEIGSSTIDLPSLIDDYQLPFDKAIIMNLTMDVPFLLTQHVHKLKKLDVSKDIIFDQSLSDINVLNKRMREENLIYTDKVQKLQYQLSKDEKTYNMSLSGIKSFFSHLSLPELIIPLPSVYNVLIIIWLMYLTYTRQAQPNRLVNSGLASALLPEGLMKHQSFALPTEYGTNGSLNRSHDGNNMSAYTLDHYLVWIPSVCLITMIVLHYHVIKHLTHQVTKLSARLGWIPENKKTIQHAGENKLLIGILLKFYTPWGRKVTRRQVVIQVATLPGRFTSWYADNTKSIKMKTITGVYRRYNTYADMTINWSNICIKSRDFKLIDTCQELPKDVSFLVNDLQSVVKKHLPWFWWRVEAESITHIAISKKSDCEKLYDYSMV</sequence>